<keyword evidence="5" id="KW-1185">Reference proteome</keyword>
<dbReference type="Proteomes" id="UP001476798">
    <property type="component" value="Unassembled WGS sequence"/>
</dbReference>
<keyword evidence="2" id="KW-0472">Membrane</keyword>
<gene>
    <name evidence="4" type="ORF">GOODEAATRI_032047</name>
</gene>
<feature type="transmembrane region" description="Helical" evidence="2">
    <location>
        <begin position="38"/>
        <end position="55"/>
    </location>
</feature>
<comment type="caution">
    <text evidence="4">The sequence shown here is derived from an EMBL/GenBank/DDBJ whole genome shotgun (WGS) entry which is preliminary data.</text>
</comment>
<feature type="region of interest" description="Disordered" evidence="1">
    <location>
        <begin position="82"/>
        <end position="108"/>
    </location>
</feature>
<evidence type="ECO:0000256" key="1">
    <source>
        <dbReference type="SAM" id="MobiDB-lite"/>
    </source>
</evidence>
<keyword evidence="2" id="KW-0812">Transmembrane</keyword>
<reference evidence="4 5" key="1">
    <citation type="submission" date="2021-06" db="EMBL/GenBank/DDBJ databases">
        <authorList>
            <person name="Palmer J.M."/>
        </authorList>
    </citation>
    <scope>NUCLEOTIDE SEQUENCE [LARGE SCALE GENOMIC DNA]</scope>
    <source>
        <strain evidence="4 5">GA_2019</strain>
        <tissue evidence="4">Muscle</tissue>
    </source>
</reference>
<dbReference type="EMBL" id="JAHRIO010045739">
    <property type="protein sequence ID" value="MEQ2173430.1"/>
    <property type="molecule type" value="Genomic_DNA"/>
</dbReference>
<accession>A0ABV0NQ62</accession>
<evidence type="ECO:0000256" key="2">
    <source>
        <dbReference type="SAM" id="Phobius"/>
    </source>
</evidence>
<protein>
    <submittedName>
        <fullName evidence="4">Uncharacterized protein</fullName>
    </submittedName>
</protein>
<name>A0ABV0NQ62_9TELE</name>
<sequence length="108" mass="12112">MWSSIVLWCLYTFSCSSLNESSEYSGLATTYCLAPARIILLLLPGGPLLPLYVTLRYNNHIKLEEKTSATFERHFSKLLTASNKSSRSSDSDRTQKPGDALYCPDWGI</sequence>
<evidence type="ECO:0000313" key="4">
    <source>
        <dbReference type="EMBL" id="MEQ2173430.1"/>
    </source>
</evidence>
<keyword evidence="3" id="KW-0732">Signal</keyword>
<feature type="signal peptide" evidence="3">
    <location>
        <begin position="1"/>
        <end position="17"/>
    </location>
</feature>
<keyword evidence="2" id="KW-1133">Transmembrane helix</keyword>
<evidence type="ECO:0000313" key="5">
    <source>
        <dbReference type="Proteomes" id="UP001476798"/>
    </source>
</evidence>
<feature type="chain" id="PRO_5046199275" evidence="3">
    <location>
        <begin position="18"/>
        <end position="108"/>
    </location>
</feature>
<proteinExistence type="predicted"/>
<feature type="compositionally biased region" description="Basic and acidic residues" evidence="1">
    <location>
        <begin position="87"/>
        <end position="96"/>
    </location>
</feature>
<organism evidence="4 5">
    <name type="scientific">Goodea atripinnis</name>
    <dbReference type="NCBI Taxonomy" id="208336"/>
    <lineage>
        <taxon>Eukaryota</taxon>
        <taxon>Metazoa</taxon>
        <taxon>Chordata</taxon>
        <taxon>Craniata</taxon>
        <taxon>Vertebrata</taxon>
        <taxon>Euteleostomi</taxon>
        <taxon>Actinopterygii</taxon>
        <taxon>Neopterygii</taxon>
        <taxon>Teleostei</taxon>
        <taxon>Neoteleostei</taxon>
        <taxon>Acanthomorphata</taxon>
        <taxon>Ovalentaria</taxon>
        <taxon>Atherinomorphae</taxon>
        <taxon>Cyprinodontiformes</taxon>
        <taxon>Goodeidae</taxon>
        <taxon>Goodea</taxon>
    </lineage>
</organism>
<evidence type="ECO:0000256" key="3">
    <source>
        <dbReference type="SAM" id="SignalP"/>
    </source>
</evidence>